<dbReference type="Proteomes" id="UP001362999">
    <property type="component" value="Unassembled WGS sequence"/>
</dbReference>
<feature type="non-terminal residue" evidence="5">
    <location>
        <position position="291"/>
    </location>
</feature>
<keyword evidence="6" id="KW-1185">Reference proteome</keyword>
<evidence type="ECO:0000313" key="5">
    <source>
        <dbReference type="EMBL" id="KAK6987998.1"/>
    </source>
</evidence>
<feature type="compositionally biased region" description="Basic and acidic residues" evidence="4">
    <location>
        <begin position="82"/>
        <end position="108"/>
    </location>
</feature>
<feature type="compositionally biased region" description="Pro residues" evidence="4">
    <location>
        <begin position="115"/>
        <end position="126"/>
    </location>
</feature>
<evidence type="ECO:0000256" key="4">
    <source>
        <dbReference type="SAM" id="MobiDB-lite"/>
    </source>
</evidence>
<dbReference type="InterPro" id="IPR013083">
    <property type="entry name" value="Znf_RING/FYVE/PHD"/>
</dbReference>
<dbReference type="PROSITE" id="PS01359">
    <property type="entry name" value="ZF_PHD_1"/>
    <property type="match status" value="1"/>
</dbReference>
<feature type="compositionally biased region" description="Polar residues" evidence="4">
    <location>
        <begin position="40"/>
        <end position="49"/>
    </location>
</feature>
<dbReference type="Gene3D" id="3.30.40.10">
    <property type="entry name" value="Zinc/RING finger domain, C3HC4 (zinc finger)"/>
    <property type="match status" value="1"/>
</dbReference>
<evidence type="ECO:0000313" key="6">
    <source>
        <dbReference type="Proteomes" id="UP001362999"/>
    </source>
</evidence>
<dbReference type="InterPro" id="IPR011011">
    <property type="entry name" value="Znf_FYVE_PHD"/>
</dbReference>
<sequence length="291" mass="30651">MKKAPAAFTQRLLTLSFTSRPSTSPTPANASHQEAAGPGNSDSVPLSPETTWLCSKCEKPVNVGLGGQYNYDQHQRSKKCKKAEAALKKKRSEEKRATLLRNFFEEPATKTPATVPTPPLVRPPPRASSASPPISRTSSPAPGAVYAASSRASSSNIMYDSEPVSRSPPAPTDENSGADLTSIVPTTTSDSLQPAATVASQVLPSSPASATVNPATAPHAALPELQCVSAKRNLTDSLNLECICGNQVTEDQRVSSAVKCDRSGCETVWFHEDCAASGGKRGWVCESCKPT</sequence>
<feature type="compositionally biased region" description="Low complexity" evidence="4">
    <location>
        <begin position="127"/>
        <end position="155"/>
    </location>
</feature>
<evidence type="ECO:0008006" key="7">
    <source>
        <dbReference type="Google" id="ProtNLM"/>
    </source>
</evidence>
<comment type="caution">
    <text evidence="5">The sequence shown here is derived from an EMBL/GenBank/DDBJ whole genome shotgun (WGS) entry which is preliminary data.</text>
</comment>
<evidence type="ECO:0000256" key="2">
    <source>
        <dbReference type="ARBA" id="ARBA00022771"/>
    </source>
</evidence>
<organism evidence="5 6">
    <name type="scientific">Favolaschia claudopus</name>
    <dbReference type="NCBI Taxonomy" id="2862362"/>
    <lineage>
        <taxon>Eukaryota</taxon>
        <taxon>Fungi</taxon>
        <taxon>Dikarya</taxon>
        <taxon>Basidiomycota</taxon>
        <taxon>Agaricomycotina</taxon>
        <taxon>Agaricomycetes</taxon>
        <taxon>Agaricomycetidae</taxon>
        <taxon>Agaricales</taxon>
        <taxon>Marasmiineae</taxon>
        <taxon>Mycenaceae</taxon>
        <taxon>Favolaschia</taxon>
    </lineage>
</organism>
<dbReference type="AlphaFoldDB" id="A0AAV9ZN90"/>
<gene>
    <name evidence="5" type="ORF">R3P38DRAFT_3097675</name>
</gene>
<accession>A0AAV9ZN90</accession>
<dbReference type="InterPro" id="IPR019786">
    <property type="entry name" value="Zinc_finger_PHD-type_CS"/>
</dbReference>
<dbReference type="GO" id="GO:0008270">
    <property type="term" value="F:zinc ion binding"/>
    <property type="evidence" value="ECO:0007669"/>
    <property type="project" value="UniProtKB-KW"/>
</dbReference>
<proteinExistence type="predicted"/>
<name>A0AAV9ZN90_9AGAR</name>
<keyword evidence="2" id="KW-0863">Zinc-finger</keyword>
<protein>
    <recommendedName>
        <fullName evidence="7">Zinc finger PHD-type domain-containing protein</fullName>
    </recommendedName>
</protein>
<keyword evidence="1" id="KW-0479">Metal-binding</keyword>
<evidence type="ECO:0000256" key="3">
    <source>
        <dbReference type="ARBA" id="ARBA00022833"/>
    </source>
</evidence>
<feature type="region of interest" description="Disordered" evidence="4">
    <location>
        <begin position="15"/>
        <end position="49"/>
    </location>
</feature>
<keyword evidence="3" id="KW-0862">Zinc</keyword>
<dbReference type="EMBL" id="JAWWNJ010000126">
    <property type="protein sequence ID" value="KAK6987998.1"/>
    <property type="molecule type" value="Genomic_DNA"/>
</dbReference>
<evidence type="ECO:0000256" key="1">
    <source>
        <dbReference type="ARBA" id="ARBA00022723"/>
    </source>
</evidence>
<feature type="compositionally biased region" description="Low complexity" evidence="4">
    <location>
        <begin position="15"/>
        <end position="27"/>
    </location>
</feature>
<feature type="compositionally biased region" description="Polar residues" evidence="4">
    <location>
        <begin position="173"/>
        <end position="192"/>
    </location>
</feature>
<dbReference type="SUPFAM" id="SSF57903">
    <property type="entry name" value="FYVE/PHD zinc finger"/>
    <property type="match status" value="1"/>
</dbReference>
<reference evidence="5 6" key="1">
    <citation type="journal article" date="2024" name="J Genomics">
        <title>Draft genome sequencing and assembly of Favolaschia claudopus CIRM-BRFM 2984 isolated from oak limbs.</title>
        <authorList>
            <person name="Navarro D."/>
            <person name="Drula E."/>
            <person name="Chaduli D."/>
            <person name="Cazenave R."/>
            <person name="Ahrendt S."/>
            <person name="Wang J."/>
            <person name="Lipzen A."/>
            <person name="Daum C."/>
            <person name="Barry K."/>
            <person name="Grigoriev I.V."/>
            <person name="Favel A."/>
            <person name="Rosso M.N."/>
            <person name="Martin F."/>
        </authorList>
    </citation>
    <scope>NUCLEOTIDE SEQUENCE [LARGE SCALE GENOMIC DNA]</scope>
    <source>
        <strain evidence="5 6">CIRM-BRFM 2984</strain>
    </source>
</reference>
<feature type="region of interest" description="Disordered" evidence="4">
    <location>
        <begin position="73"/>
        <end position="192"/>
    </location>
</feature>